<evidence type="ECO:0000313" key="2">
    <source>
        <dbReference type="EMBL" id="PNS00506.1"/>
    </source>
</evidence>
<name>A0A2K1PCM7_9BACT</name>
<gene>
    <name evidence="2" type="ORF">X927_03245</name>
</gene>
<keyword evidence="1" id="KW-0812">Transmembrane</keyword>
<comment type="caution">
    <text evidence="2">The sequence shown here is derived from an EMBL/GenBank/DDBJ whole genome shotgun (WGS) entry which is preliminary data.</text>
</comment>
<keyword evidence="1" id="KW-0472">Membrane</keyword>
<proteinExistence type="predicted"/>
<dbReference type="AlphaFoldDB" id="A0A2K1PCM7"/>
<reference evidence="2 3" key="1">
    <citation type="submission" date="2013-12" db="EMBL/GenBank/DDBJ databases">
        <title>Comparative genomics of Petrotoga isolates.</title>
        <authorList>
            <person name="Nesbo C.L."/>
            <person name="Charchuk R."/>
            <person name="Chow K."/>
        </authorList>
    </citation>
    <scope>NUCLEOTIDE SEQUENCE [LARGE SCALE GENOMIC DNA]</scope>
    <source>
        <strain evidence="2 3">DSM 14811</strain>
    </source>
</reference>
<evidence type="ECO:0000256" key="1">
    <source>
        <dbReference type="SAM" id="Phobius"/>
    </source>
</evidence>
<keyword evidence="1" id="KW-1133">Transmembrane helix</keyword>
<accession>A0A2K1PCM7</accession>
<evidence type="ECO:0000313" key="3">
    <source>
        <dbReference type="Proteomes" id="UP000236604"/>
    </source>
</evidence>
<dbReference type="EMBL" id="AZRN01000010">
    <property type="protein sequence ID" value="PNS00506.1"/>
    <property type="molecule type" value="Genomic_DNA"/>
</dbReference>
<protein>
    <submittedName>
        <fullName evidence="2">Uncharacterized protein</fullName>
    </submittedName>
</protein>
<dbReference type="Proteomes" id="UP000236604">
    <property type="component" value="Unassembled WGS sequence"/>
</dbReference>
<feature type="transmembrane region" description="Helical" evidence="1">
    <location>
        <begin position="6"/>
        <end position="30"/>
    </location>
</feature>
<organism evidence="2 3">
    <name type="scientific">Petrotoga mexicana DSM 14811</name>
    <dbReference type="NCBI Taxonomy" id="1122954"/>
    <lineage>
        <taxon>Bacteria</taxon>
        <taxon>Thermotogati</taxon>
        <taxon>Thermotogota</taxon>
        <taxon>Thermotogae</taxon>
        <taxon>Petrotogales</taxon>
        <taxon>Petrotogaceae</taxon>
        <taxon>Petrotoga</taxon>
    </lineage>
</organism>
<keyword evidence="3" id="KW-1185">Reference proteome</keyword>
<sequence>MGPLFIFFYLFPPAAPYGIFSLIGVALRIFRLELF</sequence>